<gene>
    <name evidence="5" type="ORF">S03H2_28294</name>
</gene>
<dbReference type="InterPro" id="IPR023214">
    <property type="entry name" value="HAD_sf"/>
</dbReference>
<name>X1GCP5_9ZZZZ</name>
<evidence type="ECO:0000256" key="4">
    <source>
        <dbReference type="ARBA" id="ARBA00022801"/>
    </source>
</evidence>
<evidence type="ECO:0000256" key="1">
    <source>
        <dbReference type="ARBA" id="ARBA00005199"/>
    </source>
</evidence>
<evidence type="ECO:0000313" key="5">
    <source>
        <dbReference type="EMBL" id="GAH55661.1"/>
    </source>
</evidence>
<dbReference type="EC" id="3.1.3.12" evidence="3"/>
<dbReference type="InterPro" id="IPR003337">
    <property type="entry name" value="Trehalose_PPase"/>
</dbReference>
<dbReference type="EMBL" id="BARU01017045">
    <property type="protein sequence ID" value="GAH55661.1"/>
    <property type="molecule type" value="Genomic_DNA"/>
</dbReference>
<dbReference type="InterPro" id="IPR006379">
    <property type="entry name" value="HAD-SF_hydro_IIB"/>
</dbReference>
<dbReference type="AlphaFoldDB" id="X1GCP5"/>
<reference evidence="5" key="1">
    <citation type="journal article" date="2014" name="Front. Microbiol.">
        <title>High frequency of phylogenetically diverse reductive dehalogenase-homologous genes in deep subseafloor sedimentary metagenomes.</title>
        <authorList>
            <person name="Kawai M."/>
            <person name="Futagami T."/>
            <person name="Toyoda A."/>
            <person name="Takaki Y."/>
            <person name="Nishi S."/>
            <person name="Hori S."/>
            <person name="Arai W."/>
            <person name="Tsubouchi T."/>
            <person name="Morono Y."/>
            <person name="Uchiyama I."/>
            <person name="Ito T."/>
            <person name="Fujiyama A."/>
            <person name="Inagaki F."/>
            <person name="Takami H."/>
        </authorList>
    </citation>
    <scope>NUCLEOTIDE SEQUENCE</scope>
    <source>
        <strain evidence="5">Expedition CK06-06</strain>
    </source>
</reference>
<keyword evidence="4" id="KW-0378">Hydrolase</keyword>
<organism evidence="5">
    <name type="scientific">marine sediment metagenome</name>
    <dbReference type="NCBI Taxonomy" id="412755"/>
    <lineage>
        <taxon>unclassified sequences</taxon>
        <taxon>metagenomes</taxon>
        <taxon>ecological metagenomes</taxon>
    </lineage>
</organism>
<dbReference type="PANTHER" id="PTHR43768">
    <property type="entry name" value="TREHALOSE 6-PHOSPHATE PHOSPHATASE"/>
    <property type="match status" value="1"/>
</dbReference>
<dbReference type="Pfam" id="PF02358">
    <property type="entry name" value="Trehalose_PPase"/>
    <property type="match status" value="1"/>
</dbReference>
<feature type="non-terminal residue" evidence="5">
    <location>
        <position position="275"/>
    </location>
</feature>
<dbReference type="SUPFAM" id="SSF56784">
    <property type="entry name" value="HAD-like"/>
    <property type="match status" value="1"/>
</dbReference>
<dbReference type="Gene3D" id="3.40.50.1000">
    <property type="entry name" value="HAD superfamily/HAD-like"/>
    <property type="match status" value="1"/>
</dbReference>
<comment type="similarity">
    <text evidence="2">Belongs to the trehalose phosphatase family.</text>
</comment>
<dbReference type="GO" id="GO:0004805">
    <property type="term" value="F:trehalose-phosphatase activity"/>
    <property type="evidence" value="ECO:0007669"/>
    <property type="project" value="UniProtKB-EC"/>
</dbReference>
<evidence type="ECO:0000256" key="2">
    <source>
        <dbReference type="ARBA" id="ARBA00008770"/>
    </source>
</evidence>
<protein>
    <recommendedName>
        <fullName evidence="3">trehalose-phosphatase</fullName>
        <ecNumber evidence="3">3.1.3.12</ecNumber>
    </recommendedName>
</protein>
<dbReference type="GO" id="GO:0005992">
    <property type="term" value="P:trehalose biosynthetic process"/>
    <property type="evidence" value="ECO:0007669"/>
    <property type="project" value="UniProtKB-UniPathway"/>
</dbReference>
<accession>X1GCP5</accession>
<evidence type="ECO:0000256" key="3">
    <source>
        <dbReference type="ARBA" id="ARBA00013086"/>
    </source>
</evidence>
<dbReference type="NCBIfam" id="TIGR01484">
    <property type="entry name" value="HAD-SF-IIB"/>
    <property type="match status" value="1"/>
</dbReference>
<comment type="caution">
    <text evidence="5">The sequence shown here is derived from an EMBL/GenBank/DDBJ whole genome shotgun (WGS) entry which is preliminary data.</text>
</comment>
<dbReference type="PANTHER" id="PTHR43768:SF3">
    <property type="entry name" value="TREHALOSE 6-PHOSPHATE PHOSPHATASE"/>
    <property type="match status" value="1"/>
</dbReference>
<sequence length="275" mass="30453">MGCSYNFRVDEIGMRNLLSCWDVVAARIKVAEHILLLSDYDGTLTPIVEKPELADLSPQMKEHLQELAENSHLTLGVISGRTVQDLRERVGIDGIIYVGNHGLEIEGPNFSFVNPVAKEAEPFLHSLCGELGKALSEIKGARVDDKGLTLSLHYRLVDEAQLGEVDRIFHRIINPPLASGKIRITPSKKAYDIRPAVDWNKGEAIEFITRGLNGKLAEGSRLLVVFLGDDITDYDGFHVVNKGKGISIFVGEESAEPKAQYLLRSPGEVYQFLNM</sequence>
<proteinExistence type="inferred from homology"/>
<dbReference type="InterPro" id="IPR044651">
    <property type="entry name" value="OTSB-like"/>
</dbReference>
<dbReference type="Gene3D" id="3.30.70.1020">
    <property type="entry name" value="Trehalose-6-phosphate phosphatase related protein, domain 2"/>
    <property type="match status" value="1"/>
</dbReference>
<dbReference type="InterPro" id="IPR036412">
    <property type="entry name" value="HAD-like_sf"/>
</dbReference>
<dbReference type="UniPathway" id="UPA00299"/>
<dbReference type="NCBIfam" id="TIGR00685">
    <property type="entry name" value="T6PP"/>
    <property type="match status" value="1"/>
</dbReference>
<comment type="pathway">
    <text evidence="1">Glycan biosynthesis; trehalose biosynthesis.</text>
</comment>